<dbReference type="Proteomes" id="UP001221898">
    <property type="component" value="Unassembled WGS sequence"/>
</dbReference>
<sequence>MSVSHESVITFQNQLASIMEVLVKNAVCEITKLFENRLGEIQSINVAQREMENCTSKHKPQQPSKIPGTGGEYNVNGPGGNDKTEFDAWDEHLSAGTINVFGHFVSNDNENVTKILTEKPSDDNPLVDREFDQRWSSDLWRDGEASSSGAGKTETQTIHIKQEITEETDVCCSACGKMPVFAGSLCSMCTGFSHQGAQIDSQPSSMLQPGSMSPMRNGYNGNANQSLLTSNWMFFEDVATFNIRQILLAHADGETIVQSLVEDNCINHQQKNQMVRILVSHLMERFGETPTSQIKKALASSLVMEFPCLKDAEGGGYEAWYSQGRHHHPATGYLEERLRNIRKRIRRQSREGSSNDRAEKGRPSTNMVIPETAVPLERAFQMKEWLKHNAQPLSQVQEYMRDTAIYRANWIRKNGANSSADIFKEYPHLLTTPEMISQDFAIIYHGCADRLFERWVPVFAEKIILFATKEKRAEKFIQESSRDAMGDRALKLLPIILPPPAYKTGRKMSRPSFEEAKKYFIDWVPASTDMVEYLRHTEMQRPHPFILQLETLEIREPVRKRPYTMTEESGALSTHQLPSRYTQRHITIVRMGVFPALQQCRSCCRLVHCPFCKESVYKPKNMYHVKRHIQIHLKSGVHYGDYIICRCNLECRKGAHFHCLWCSKTILRKEDFLNHLTVCQEKSCPFTHLLNHHAPFPATSSYEYLQLPPPGGI</sequence>
<gene>
    <name evidence="2" type="ORF">AAFF_G00379250</name>
</gene>
<feature type="region of interest" description="Disordered" evidence="1">
    <location>
        <begin position="345"/>
        <end position="364"/>
    </location>
</feature>
<proteinExistence type="predicted"/>
<feature type="compositionally biased region" description="Basic and acidic residues" evidence="1">
    <location>
        <begin position="348"/>
        <end position="362"/>
    </location>
</feature>
<dbReference type="PANTHER" id="PTHR31025">
    <property type="entry name" value="SI:CH211-196P9.1-RELATED"/>
    <property type="match status" value="1"/>
</dbReference>
<comment type="caution">
    <text evidence="2">The sequence shown here is derived from an EMBL/GenBank/DDBJ whole genome shotgun (WGS) entry which is preliminary data.</text>
</comment>
<evidence type="ECO:0000313" key="3">
    <source>
        <dbReference type="Proteomes" id="UP001221898"/>
    </source>
</evidence>
<evidence type="ECO:0000256" key="1">
    <source>
        <dbReference type="SAM" id="MobiDB-lite"/>
    </source>
</evidence>
<dbReference type="PANTHER" id="PTHR31025:SF9">
    <property type="entry name" value="SI:DKEY-286J15.1"/>
    <property type="match status" value="1"/>
</dbReference>
<evidence type="ECO:0000313" key="2">
    <source>
        <dbReference type="EMBL" id="KAJ8401608.1"/>
    </source>
</evidence>
<keyword evidence="3" id="KW-1185">Reference proteome</keyword>
<protein>
    <submittedName>
        <fullName evidence="2">Uncharacterized protein</fullName>
    </submittedName>
</protein>
<accession>A0AAD7WLY3</accession>
<dbReference type="AlphaFoldDB" id="A0AAD7WLY3"/>
<reference evidence="2" key="1">
    <citation type="journal article" date="2023" name="Science">
        <title>Genome structures resolve the early diversification of teleost fishes.</title>
        <authorList>
            <person name="Parey E."/>
            <person name="Louis A."/>
            <person name="Montfort J."/>
            <person name="Bouchez O."/>
            <person name="Roques C."/>
            <person name="Iampietro C."/>
            <person name="Lluch J."/>
            <person name="Castinel A."/>
            <person name="Donnadieu C."/>
            <person name="Desvignes T."/>
            <person name="Floi Bucao C."/>
            <person name="Jouanno E."/>
            <person name="Wen M."/>
            <person name="Mejri S."/>
            <person name="Dirks R."/>
            <person name="Jansen H."/>
            <person name="Henkel C."/>
            <person name="Chen W.J."/>
            <person name="Zahm M."/>
            <person name="Cabau C."/>
            <person name="Klopp C."/>
            <person name="Thompson A.W."/>
            <person name="Robinson-Rechavi M."/>
            <person name="Braasch I."/>
            <person name="Lecointre G."/>
            <person name="Bobe J."/>
            <person name="Postlethwait J.H."/>
            <person name="Berthelot C."/>
            <person name="Roest Crollius H."/>
            <person name="Guiguen Y."/>
        </authorList>
    </citation>
    <scope>NUCLEOTIDE SEQUENCE</scope>
    <source>
        <strain evidence="2">NC1722</strain>
    </source>
</reference>
<dbReference type="EMBL" id="JAINUG010000069">
    <property type="protein sequence ID" value="KAJ8401608.1"/>
    <property type="molecule type" value="Genomic_DNA"/>
</dbReference>
<name>A0AAD7WLY3_9TELE</name>
<organism evidence="2 3">
    <name type="scientific">Aldrovandia affinis</name>
    <dbReference type="NCBI Taxonomy" id="143900"/>
    <lineage>
        <taxon>Eukaryota</taxon>
        <taxon>Metazoa</taxon>
        <taxon>Chordata</taxon>
        <taxon>Craniata</taxon>
        <taxon>Vertebrata</taxon>
        <taxon>Euteleostomi</taxon>
        <taxon>Actinopterygii</taxon>
        <taxon>Neopterygii</taxon>
        <taxon>Teleostei</taxon>
        <taxon>Notacanthiformes</taxon>
        <taxon>Halosauridae</taxon>
        <taxon>Aldrovandia</taxon>
    </lineage>
</organism>